<evidence type="ECO:0000256" key="1">
    <source>
        <dbReference type="SAM" id="Phobius"/>
    </source>
</evidence>
<dbReference type="STRING" id="696762.PFRI_31410"/>
<feature type="transmembrane region" description="Helical" evidence="1">
    <location>
        <begin position="24"/>
        <end position="44"/>
    </location>
</feature>
<evidence type="ECO:0000313" key="3">
    <source>
        <dbReference type="Proteomes" id="UP000184514"/>
    </source>
</evidence>
<accession>A0A1L9NTK9</accession>
<name>A0A1L9NTK9_9RHOB</name>
<evidence type="ECO:0000313" key="2">
    <source>
        <dbReference type="EMBL" id="OJI92656.1"/>
    </source>
</evidence>
<dbReference type="Proteomes" id="UP000184514">
    <property type="component" value="Unassembled WGS sequence"/>
</dbReference>
<gene>
    <name evidence="2" type="ORF">PFRI_31410</name>
</gene>
<sequence length="46" mass="5159">MYPTLKTGMQLAPKWDSWERMWEFPMGLSLGGTLAIYLLLSAILGA</sequence>
<comment type="caution">
    <text evidence="2">The sequence shown here is derived from an EMBL/GenBank/DDBJ whole genome shotgun (WGS) entry which is preliminary data.</text>
</comment>
<organism evidence="2 3">
    <name type="scientific">Planktotalea frisia</name>
    <dbReference type="NCBI Taxonomy" id="696762"/>
    <lineage>
        <taxon>Bacteria</taxon>
        <taxon>Pseudomonadati</taxon>
        <taxon>Pseudomonadota</taxon>
        <taxon>Alphaproteobacteria</taxon>
        <taxon>Rhodobacterales</taxon>
        <taxon>Paracoccaceae</taxon>
        <taxon>Planktotalea</taxon>
    </lineage>
</organism>
<keyword evidence="1" id="KW-0472">Membrane</keyword>
<keyword evidence="3" id="KW-1185">Reference proteome</keyword>
<dbReference type="AlphaFoldDB" id="A0A1L9NTK9"/>
<dbReference type="EMBL" id="MLCB01000172">
    <property type="protein sequence ID" value="OJI92656.1"/>
    <property type="molecule type" value="Genomic_DNA"/>
</dbReference>
<keyword evidence="1" id="KW-1133">Transmembrane helix</keyword>
<proteinExistence type="predicted"/>
<protein>
    <submittedName>
        <fullName evidence="2">Uncharacterized protein</fullName>
    </submittedName>
</protein>
<keyword evidence="1" id="KW-0812">Transmembrane</keyword>
<reference evidence="2 3" key="1">
    <citation type="submission" date="2016-10" db="EMBL/GenBank/DDBJ databases">
        <title>Genome sequence of Planktotalea frisia SH6-1.</title>
        <authorList>
            <person name="Poehlein A."/>
            <person name="Bakenhus I."/>
            <person name="Voget S."/>
            <person name="Brinkhoff T."/>
            <person name="Simon M."/>
        </authorList>
    </citation>
    <scope>NUCLEOTIDE SEQUENCE [LARGE SCALE GENOMIC DNA]</scope>
    <source>
        <strain evidence="2 3">SH6-1</strain>
    </source>
</reference>